<dbReference type="PANTHER" id="PTHR43004">
    <property type="entry name" value="TRK SYSTEM POTASSIUM UPTAKE PROTEIN"/>
    <property type="match status" value="1"/>
</dbReference>
<comment type="cofactor">
    <cofactor evidence="1">
        <name>FAD</name>
        <dbReference type="ChEBI" id="CHEBI:57692"/>
    </cofactor>
</comment>
<name>A0ABW5DL75_9PROT</name>
<accession>A0ABW5DL75</accession>
<dbReference type="RefSeq" id="WP_379873769.1">
    <property type="nucleotide sequence ID" value="NZ_JBHUIP010000001.1"/>
</dbReference>
<feature type="domain" description="FAD-binding" evidence="4">
    <location>
        <begin position="4"/>
        <end position="338"/>
    </location>
</feature>
<dbReference type="Gene3D" id="3.30.70.2450">
    <property type="match status" value="1"/>
</dbReference>
<dbReference type="PRINTS" id="PR00420">
    <property type="entry name" value="RNGMNOXGNASE"/>
</dbReference>
<dbReference type="Gene3D" id="3.50.50.60">
    <property type="entry name" value="FAD/NAD(P)-binding domain"/>
    <property type="match status" value="1"/>
</dbReference>
<dbReference type="GO" id="GO:0004497">
    <property type="term" value="F:monooxygenase activity"/>
    <property type="evidence" value="ECO:0007669"/>
    <property type="project" value="UniProtKB-KW"/>
</dbReference>
<keyword evidence="5" id="KW-0503">Monooxygenase</keyword>
<keyword evidence="6" id="KW-1185">Reference proteome</keyword>
<dbReference type="InterPro" id="IPR050641">
    <property type="entry name" value="RIFMO-like"/>
</dbReference>
<dbReference type="PANTHER" id="PTHR43004:SF19">
    <property type="entry name" value="BINDING MONOOXYGENASE, PUTATIVE (JCVI)-RELATED"/>
    <property type="match status" value="1"/>
</dbReference>
<proteinExistence type="predicted"/>
<dbReference type="InterPro" id="IPR036188">
    <property type="entry name" value="FAD/NAD-bd_sf"/>
</dbReference>
<evidence type="ECO:0000259" key="4">
    <source>
        <dbReference type="Pfam" id="PF01494"/>
    </source>
</evidence>
<evidence type="ECO:0000256" key="3">
    <source>
        <dbReference type="ARBA" id="ARBA00022827"/>
    </source>
</evidence>
<gene>
    <name evidence="5" type="ORF">ACFSM5_00005</name>
</gene>
<evidence type="ECO:0000256" key="1">
    <source>
        <dbReference type="ARBA" id="ARBA00001974"/>
    </source>
</evidence>
<keyword evidence="3" id="KW-0274">FAD</keyword>
<evidence type="ECO:0000256" key="2">
    <source>
        <dbReference type="ARBA" id="ARBA00022630"/>
    </source>
</evidence>
<evidence type="ECO:0000313" key="5">
    <source>
        <dbReference type="EMBL" id="MFD2261251.1"/>
    </source>
</evidence>
<keyword evidence="2" id="KW-0285">Flavoprotein</keyword>
<organism evidence="5 6">
    <name type="scientific">Lacibacterium aquatile</name>
    <dbReference type="NCBI Taxonomy" id="1168082"/>
    <lineage>
        <taxon>Bacteria</taxon>
        <taxon>Pseudomonadati</taxon>
        <taxon>Pseudomonadota</taxon>
        <taxon>Alphaproteobacteria</taxon>
        <taxon>Rhodospirillales</taxon>
        <taxon>Rhodospirillaceae</taxon>
    </lineage>
</organism>
<dbReference type="InterPro" id="IPR002938">
    <property type="entry name" value="FAD-bd"/>
</dbReference>
<keyword evidence="5" id="KW-0560">Oxidoreductase</keyword>
<dbReference type="Proteomes" id="UP001597295">
    <property type="component" value="Unassembled WGS sequence"/>
</dbReference>
<comment type="caution">
    <text evidence="5">The sequence shown here is derived from an EMBL/GenBank/DDBJ whole genome shotgun (WGS) entry which is preliminary data.</text>
</comment>
<sequence length="512" mass="54973">MTPQILIVGAGPSGLVLALNLARQGVAFRIVDKGEGPGATSRALAVHARTLEFYRQLGIADRIVEAGILLDHFDLRVKGRKVAMAPLGAMGQGISPYPFILGLPQDVHEQILIETLASLGITVERRTALTGFTQLATGVRATLHGPAGEETLEVEYVAGCDGASSAVRHQLGIGFPGGTYDQVFFVADVDAEGDLPDNALTVSLNSEGFCLVLPVRQTGAQRVIGMVPQAREKQESFTFEDVALEAARDTGLTIGKLHWFSTYHVHHRVAESFRVGRVFLAGDAGHIHSPAGGQGMNTGIGDAMNLAWKLSAVVKGQAKSEILDTYVQERMAFAQVLIATTDRAFRFVATRAWWGSLWRTLVVPYLAAVLTRLKPVLRFAFRTVSQTAIEYRDSKLSSGGAGQVKAGDRLPWVESAANDAPLTARDWQIHVYGEAGEPLGAAAGDLPIHAFAWSDALGAAGFARDAIYLVRPDGYIGFATLGQSESACRALQDYLKRWGIRGVSQEDPSSRT</sequence>
<reference evidence="6" key="1">
    <citation type="journal article" date="2019" name="Int. J. Syst. Evol. Microbiol.">
        <title>The Global Catalogue of Microorganisms (GCM) 10K type strain sequencing project: providing services to taxonomists for standard genome sequencing and annotation.</title>
        <authorList>
            <consortium name="The Broad Institute Genomics Platform"/>
            <consortium name="The Broad Institute Genome Sequencing Center for Infectious Disease"/>
            <person name="Wu L."/>
            <person name="Ma J."/>
        </authorList>
    </citation>
    <scope>NUCLEOTIDE SEQUENCE [LARGE SCALE GENOMIC DNA]</scope>
    <source>
        <strain evidence="6">CGMCC 1.19062</strain>
    </source>
</reference>
<protein>
    <submittedName>
        <fullName evidence="5">FAD-dependent monooxygenase</fullName>
    </submittedName>
</protein>
<dbReference type="EMBL" id="JBHUIP010000001">
    <property type="protein sequence ID" value="MFD2261251.1"/>
    <property type="molecule type" value="Genomic_DNA"/>
</dbReference>
<dbReference type="SUPFAM" id="SSF51905">
    <property type="entry name" value="FAD/NAD(P)-binding domain"/>
    <property type="match status" value="1"/>
</dbReference>
<dbReference type="Pfam" id="PF01494">
    <property type="entry name" value="FAD_binding_3"/>
    <property type="match status" value="1"/>
</dbReference>
<evidence type="ECO:0000313" key="6">
    <source>
        <dbReference type="Proteomes" id="UP001597295"/>
    </source>
</evidence>